<protein>
    <submittedName>
        <fullName evidence="1">Uncharacterized protein</fullName>
    </submittedName>
</protein>
<comment type="caution">
    <text evidence="1">The sequence shown here is derived from an EMBL/GenBank/DDBJ whole genome shotgun (WGS) entry which is preliminary data.</text>
</comment>
<evidence type="ECO:0000313" key="2">
    <source>
        <dbReference type="Proteomes" id="UP000636960"/>
    </source>
</evidence>
<proteinExistence type="predicted"/>
<accession>A0A919K4S3</accession>
<dbReference type="Proteomes" id="UP000636960">
    <property type="component" value="Unassembled WGS sequence"/>
</dbReference>
<dbReference type="EMBL" id="BOMV01000069">
    <property type="protein sequence ID" value="GIE98950.1"/>
    <property type="molecule type" value="Genomic_DNA"/>
</dbReference>
<dbReference type="RefSeq" id="WP_203785972.1">
    <property type="nucleotide sequence ID" value="NZ_BOMV01000069.1"/>
</dbReference>
<name>A0A919K4S3_9ACTN</name>
<organism evidence="1 2">
    <name type="scientific">Paractinoplanes rishiriensis</name>
    <dbReference type="NCBI Taxonomy" id="1050105"/>
    <lineage>
        <taxon>Bacteria</taxon>
        <taxon>Bacillati</taxon>
        <taxon>Actinomycetota</taxon>
        <taxon>Actinomycetes</taxon>
        <taxon>Micromonosporales</taxon>
        <taxon>Micromonosporaceae</taxon>
        <taxon>Paractinoplanes</taxon>
    </lineage>
</organism>
<keyword evidence="2" id="KW-1185">Reference proteome</keyword>
<sequence length="113" mass="11939">MDASRVPVLITAVDELARLLDGIDTGDVFSSFTCSELDGIATVLAIAGHQDTAAFVIAQHAMGDEFDATGEDDSGFDAHAAVAREQAAHEAVDHPEAFKRASYHVTRLLEAAL</sequence>
<reference evidence="1" key="1">
    <citation type="submission" date="2021-01" db="EMBL/GenBank/DDBJ databases">
        <title>Whole genome shotgun sequence of Actinoplanes rishiriensis NBRC 108556.</title>
        <authorList>
            <person name="Komaki H."/>
            <person name="Tamura T."/>
        </authorList>
    </citation>
    <scope>NUCLEOTIDE SEQUENCE</scope>
    <source>
        <strain evidence="1">NBRC 108556</strain>
    </source>
</reference>
<evidence type="ECO:0000313" key="1">
    <source>
        <dbReference type="EMBL" id="GIE98950.1"/>
    </source>
</evidence>
<dbReference type="AlphaFoldDB" id="A0A919K4S3"/>
<gene>
    <name evidence="1" type="ORF">Ari01nite_64150</name>
</gene>